<protein>
    <submittedName>
        <fullName evidence="2">Uncharacterized protein</fullName>
    </submittedName>
</protein>
<keyword evidence="3" id="KW-1185">Reference proteome</keyword>
<sequence length="96" mass="10952">MKVLTLIGLLVTCGVEFARSESEELARTKPIVLGSPVAAQLNSEIEPLEERARDSESMAMNYMQHLPGIYLKNAQTEWNEEVQYYIQMMKEETVTK</sequence>
<comment type="caution">
    <text evidence="2">The sequence shown here is derived from an EMBL/GenBank/DDBJ whole genome shotgun (WGS) entry which is preliminary data.</text>
</comment>
<name>A0A8S9YRH5_9TREM</name>
<dbReference type="Proteomes" id="UP000822476">
    <property type="component" value="Unassembled WGS sequence"/>
</dbReference>
<dbReference type="AlphaFoldDB" id="A0A8S9YRH5"/>
<reference evidence="2" key="1">
    <citation type="submission" date="2019-07" db="EMBL/GenBank/DDBJ databases">
        <title>Annotation for the trematode Paragonimus miyazaki's.</title>
        <authorList>
            <person name="Choi Y.-J."/>
        </authorList>
    </citation>
    <scope>NUCLEOTIDE SEQUENCE</scope>
    <source>
        <strain evidence="2">Japan</strain>
    </source>
</reference>
<gene>
    <name evidence="2" type="ORF">EG68_06623</name>
</gene>
<evidence type="ECO:0000313" key="3">
    <source>
        <dbReference type="Proteomes" id="UP000822476"/>
    </source>
</evidence>
<keyword evidence="1" id="KW-0732">Signal</keyword>
<dbReference type="EMBL" id="JTDE01003485">
    <property type="protein sequence ID" value="KAF7256006.1"/>
    <property type="molecule type" value="Genomic_DNA"/>
</dbReference>
<evidence type="ECO:0000256" key="1">
    <source>
        <dbReference type="SAM" id="SignalP"/>
    </source>
</evidence>
<proteinExistence type="predicted"/>
<organism evidence="2 3">
    <name type="scientific">Paragonimus skrjabini miyazakii</name>
    <dbReference type="NCBI Taxonomy" id="59628"/>
    <lineage>
        <taxon>Eukaryota</taxon>
        <taxon>Metazoa</taxon>
        <taxon>Spiralia</taxon>
        <taxon>Lophotrochozoa</taxon>
        <taxon>Platyhelminthes</taxon>
        <taxon>Trematoda</taxon>
        <taxon>Digenea</taxon>
        <taxon>Plagiorchiida</taxon>
        <taxon>Troglotremata</taxon>
        <taxon>Troglotrematidae</taxon>
        <taxon>Paragonimus</taxon>
    </lineage>
</organism>
<evidence type="ECO:0000313" key="2">
    <source>
        <dbReference type="EMBL" id="KAF7256006.1"/>
    </source>
</evidence>
<accession>A0A8S9YRH5</accession>
<feature type="chain" id="PRO_5035849068" evidence="1">
    <location>
        <begin position="21"/>
        <end position="96"/>
    </location>
</feature>
<feature type="signal peptide" evidence="1">
    <location>
        <begin position="1"/>
        <end position="20"/>
    </location>
</feature>